<keyword evidence="2" id="KW-0238">DNA-binding</keyword>
<keyword evidence="1" id="KW-0805">Transcription regulation</keyword>
<organism evidence="5 6">
    <name type="scientific">Allosphingosinicella deserti</name>
    <dbReference type="NCBI Taxonomy" id="2116704"/>
    <lineage>
        <taxon>Bacteria</taxon>
        <taxon>Pseudomonadati</taxon>
        <taxon>Pseudomonadota</taxon>
        <taxon>Alphaproteobacteria</taxon>
        <taxon>Sphingomonadales</taxon>
        <taxon>Sphingomonadaceae</taxon>
        <taxon>Allosphingosinicella</taxon>
    </lineage>
</organism>
<comment type="caution">
    <text evidence="5">The sequence shown here is derived from an EMBL/GenBank/DDBJ whole genome shotgun (WGS) entry which is preliminary data.</text>
</comment>
<dbReference type="GO" id="GO:0003677">
    <property type="term" value="F:DNA binding"/>
    <property type="evidence" value="ECO:0007669"/>
    <property type="project" value="UniProtKB-KW"/>
</dbReference>
<gene>
    <name evidence="5" type="ORF">C7I55_04280</name>
</gene>
<evidence type="ECO:0000256" key="1">
    <source>
        <dbReference type="ARBA" id="ARBA00023015"/>
    </source>
</evidence>
<evidence type="ECO:0000256" key="3">
    <source>
        <dbReference type="ARBA" id="ARBA00023163"/>
    </source>
</evidence>
<dbReference type="InterPro" id="IPR036388">
    <property type="entry name" value="WH-like_DNA-bd_sf"/>
</dbReference>
<dbReference type="SUPFAM" id="SSF46785">
    <property type="entry name" value="Winged helix' DNA-binding domain"/>
    <property type="match status" value="1"/>
</dbReference>
<dbReference type="Gene3D" id="1.10.10.10">
    <property type="entry name" value="Winged helix-like DNA-binding domain superfamily/Winged helix DNA-binding domain"/>
    <property type="match status" value="1"/>
</dbReference>
<dbReference type="CDD" id="cd00038">
    <property type="entry name" value="CAP_ED"/>
    <property type="match status" value="1"/>
</dbReference>
<dbReference type="InterPro" id="IPR018490">
    <property type="entry name" value="cNMP-bd_dom_sf"/>
</dbReference>
<proteinExistence type="predicted"/>
<dbReference type="EMBL" id="PXYI01000002">
    <property type="protein sequence ID" value="PSJ41537.1"/>
    <property type="molecule type" value="Genomic_DNA"/>
</dbReference>
<feature type="domain" description="HTH crp-type" evidence="4">
    <location>
        <begin position="151"/>
        <end position="225"/>
    </location>
</feature>
<dbReference type="InterPro" id="IPR014710">
    <property type="entry name" value="RmlC-like_jellyroll"/>
</dbReference>
<evidence type="ECO:0000313" key="5">
    <source>
        <dbReference type="EMBL" id="PSJ41537.1"/>
    </source>
</evidence>
<evidence type="ECO:0000256" key="2">
    <source>
        <dbReference type="ARBA" id="ARBA00023125"/>
    </source>
</evidence>
<evidence type="ECO:0000313" key="6">
    <source>
        <dbReference type="Proteomes" id="UP000241167"/>
    </source>
</evidence>
<accession>A0A2P7QU95</accession>
<keyword evidence="3" id="KW-0804">Transcription</keyword>
<reference evidence="5 6" key="1">
    <citation type="submission" date="2018-03" db="EMBL/GenBank/DDBJ databases">
        <title>The draft genome of Sphingosinicella sp. GL-C-18.</title>
        <authorList>
            <person name="Liu L."/>
            <person name="Li L."/>
            <person name="Liang L."/>
            <person name="Zhang X."/>
            <person name="Wang T."/>
        </authorList>
    </citation>
    <scope>NUCLEOTIDE SEQUENCE [LARGE SCALE GENOMIC DNA]</scope>
    <source>
        <strain evidence="5 6">GL-C-18</strain>
    </source>
</reference>
<evidence type="ECO:0000259" key="4">
    <source>
        <dbReference type="PROSITE" id="PS51063"/>
    </source>
</evidence>
<dbReference type="Pfam" id="PF13545">
    <property type="entry name" value="HTH_Crp_2"/>
    <property type="match status" value="1"/>
</dbReference>
<dbReference type="InterPro" id="IPR012318">
    <property type="entry name" value="HTH_CRP"/>
</dbReference>
<protein>
    <submittedName>
        <fullName evidence="5">Crp/Fnr family transcriptional regulator</fullName>
    </submittedName>
</protein>
<dbReference type="Pfam" id="PF00027">
    <property type="entry name" value="cNMP_binding"/>
    <property type="match status" value="1"/>
</dbReference>
<dbReference type="SMART" id="SM00419">
    <property type="entry name" value="HTH_CRP"/>
    <property type="match status" value="1"/>
</dbReference>
<dbReference type="InterPro" id="IPR036390">
    <property type="entry name" value="WH_DNA-bd_sf"/>
</dbReference>
<dbReference type="SUPFAM" id="SSF51206">
    <property type="entry name" value="cAMP-binding domain-like"/>
    <property type="match status" value="1"/>
</dbReference>
<name>A0A2P7QU95_9SPHN</name>
<dbReference type="AlphaFoldDB" id="A0A2P7QU95"/>
<dbReference type="Proteomes" id="UP000241167">
    <property type="component" value="Unassembled WGS sequence"/>
</dbReference>
<dbReference type="InterPro" id="IPR000595">
    <property type="entry name" value="cNMP-bd_dom"/>
</dbReference>
<dbReference type="GO" id="GO:0006355">
    <property type="term" value="P:regulation of DNA-templated transcription"/>
    <property type="evidence" value="ECO:0007669"/>
    <property type="project" value="InterPro"/>
</dbReference>
<keyword evidence="6" id="KW-1185">Reference proteome</keyword>
<dbReference type="Gene3D" id="2.60.120.10">
    <property type="entry name" value="Jelly Rolls"/>
    <property type="match status" value="1"/>
</dbReference>
<dbReference type="RefSeq" id="WP_106511698.1">
    <property type="nucleotide sequence ID" value="NZ_PXYI01000002.1"/>
</dbReference>
<sequence length="245" mass="27597">MPGDDPGIERALAKLRVRDVVTPEEERVFTASIAETRVIAAHRQIVRSGTTLSESTLLLDGLACRYKDLANGERQIQEVHVPGDYVDLHGFLLKTLDHNVGALTDVRIALVPHDALREITENHPHLARLLWFSTLLDAAIQRERILSIGRRNAASRIAHLICELYLRMQVSGLAEEGRYALPITQTDIADTCGLTPVHVNRMLRRLRGEGLMTFRGGEVVIHDWDGLVRVAEFDPTYLHLDRRPR</sequence>
<dbReference type="PROSITE" id="PS51063">
    <property type="entry name" value="HTH_CRP_2"/>
    <property type="match status" value="1"/>
</dbReference>
<dbReference type="OrthoDB" id="6155297at2"/>